<dbReference type="SUPFAM" id="SSF57850">
    <property type="entry name" value="RING/U-box"/>
    <property type="match status" value="1"/>
</dbReference>
<dbReference type="GO" id="GO:0042981">
    <property type="term" value="P:regulation of apoptotic process"/>
    <property type="evidence" value="ECO:0007669"/>
    <property type="project" value="InterPro"/>
</dbReference>
<comment type="caution">
    <text evidence="12">The sequence shown here is derived from an EMBL/GenBank/DDBJ whole genome shotgun (WGS) entry which is preliminary data.</text>
</comment>
<dbReference type="Pfam" id="PF15227">
    <property type="entry name" value="zf-C3HC4_4"/>
    <property type="match status" value="1"/>
</dbReference>
<evidence type="ECO:0000256" key="1">
    <source>
        <dbReference type="ARBA" id="ARBA00004496"/>
    </source>
</evidence>
<name>A0A2G8KM62_STIJA</name>
<proteinExistence type="predicted"/>
<feature type="domain" description="TRAF-type" evidence="11">
    <location>
        <begin position="185"/>
        <end position="243"/>
    </location>
</feature>
<keyword evidence="12" id="KW-0675">Receptor</keyword>
<dbReference type="Proteomes" id="UP000230750">
    <property type="component" value="Unassembled WGS sequence"/>
</dbReference>
<feature type="domain" description="TRAF-type" evidence="11">
    <location>
        <begin position="132"/>
        <end position="177"/>
    </location>
</feature>
<feature type="domain" description="MATH" evidence="10">
    <location>
        <begin position="320"/>
        <end position="461"/>
    </location>
</feature>
<dbReference type="InterPro" id="IPR001293">
    <property type="entry name" value="Znf_TRAF"/>
</dbReference>
<dbReference type="InterPro" id="IPR013083">
    <property type="entry name" value="Znf_RING/FYVE/PHD"/>
</dbReference>
<evidence type="ECO:0000259" key="10">
    <source>
        <dbReference type="PROSITE" id="PS50144"/>
    </source>
</evidence>
<protein>
    <submittedName>
        <fullName evidence="12">Putative TNF receptor-associated factor 6</fullName>
    </submittedName>
</protein>
<dbReference type="AlphaFoldDB" id="A0A2G8KM62"/>
<dbReference type="PROSITE" id="PS50145">
    <property type="entry name" value="ZF_TRAF"/>
    <property type="match status" value="2"/>
</dbReference>
<dbReference type="GO" id="GO:0043122">
    <property type="term" value="P:regulation of canonical NF-kappaB signal transduction"/>
    <property type="evidence" value="ECO:0007669"/>
    <property type="project" value="TreeGrafter"/>
</dbReference>
<dbReference type="InterPro" id="IPR002083">
    <property type="entry name" value="MATH/TRAF_dom"/>
</dbReference>
<dbReference type="InterPro" id="IPR049342">
    <property type="entry name" value="TRAF1-6_MATH_dom"/>
</dbReference>
<dbReference type="GO" id="GO:0061630">
    <property type="term" value="F:ubiquitin protein ligase activity"/>
    <property type="evidence" value="ECO:0007669"/>
    <property type="project" value="TreeGrafter"/>
</dbReference>
<feature type="compositionally biased region" description="Low complexity" evidence="8">
    <location>
        <begin position="1"/>
        <end position="22"/>
    </location>
</feature>
<evidence type="ECO:0000256" key="6">
    <source>
        <dbReference type="ARBA" id="ARBA00022833"/>
    </source>
</evidence>
<dbReference type="GO" id="GO:0031663">
    <property type="term" value="P:lipopolysaccharide-mediated signaling pathway"/>
    <property type="evidence" value="ECO:0007669"/>
    <property type="project" value="TreeGrafter"/>
</dbReference>
<organism evidence="12 13">
    <name type="scientific">Stichopus japonicus</name>
    <name type="common">Sea cucumber</name>
    <dbReference type="NCBI Taxonomy" id="307972"/>
    <lineage>
        <taxon>Eukaryota</taxon>
        <taxon>Metazoa</taxon>
        <taxon>Echinodermata</taxon>
        <taxon>Eleutherozoa</taxon>
        <taxon>Echinozoa</taxon>
        <taxon>Holothuroidea</taxon>
        <taxon>Aspidochirotacea</taxon>
        <taxon>Aspidochirotida</taxon>
        <taxon>Stichopodidae</taxon>
        <taxon>Apostichopus</taxon>
    </lineage>
</organism>
<dbReference type="SUPFAM" id="SSF49599">
    <property type="entry name" value="TRAF domain-like"/>
    <property type="match status" value="2"/>
</dbReference>
<dbReference type="InterPro" id="IPR012227">
    <property type="entry name" value="TNF_rcpt-assoc_TRAF_met"/>
</dbReference>
<evidence type="ECO:0000256" key="7">
    <source>
        <dbReference type="PROSITE-ProRule" id="PRU00207"/>
    </source>
</evidence>
<keyword evidence="4" id="KW-0677">Repeat</keyword>
<dbReference type="PROSITE" id="PS50089">
    <property type="entry name" value="ZF_RING_2"/>
    <property type="match status" value="1"/>
</dbReference>
<dbReference type="STRING" id="307972.A0A2G8KM62"/>
<sequence>MPSQSRNSSTSSVRTARSSRSSKLASVEEKYGFEANFEPSLDKKYTCPVCLAGLREPVQTKCGHRFCRACIKKACGSQAVTKCPIDKIIFDLKTELFEDLAVKREVLSQKVLCVNKERGCSWTAELRYLEEHGDQCEFALVACQNGCGEEFIQQHAELHGKECPLRIISCSYCKENIVHRDLTPHFQVCPRHPVSCSLCGKTDLLREQLKGHLDCDEGDCPDVVVPCSFEEMGCNEQVKRDLLSAHVQDATQHHFQLMVSYTRGLKSQVQSHMDTMRETHEICNQLICEQADLARQITEQNKQIGHQAALLREVQQIGHSGVLYWKVELPSQNYTNPLLSPPFYTSQPGYKFRLCLELRGHVARSETHASLFVMMCRGEYDDQLFFPFGGVCHVTVFNQSHSRAVSSDQHLTTTIECQNLTRAETDNCQTQKRGRLRFMKTDTLIRAPYCLNRELFIRADMATFCASA</sequence>
<dbReference type="GO" id="GO:0045087">
    <property type="term" value="P:innate immune response"/>
    <property type="evidence" value="ECO:0007669"/>
    <property type="project" value="TreeGrafter"/>
</dbReference>
<evidence type="ECO:0000256" key="5">
    <source>
        <dbReference type="ARBA" id="ARBA00022771"/>
    </source>
</evidence>
<dbReference type="InterPro" id="IPR017907">
    <property type="entry name" value="Znf_RING_CS"/>
</dbReference>
<keyword evidence="6 7" id="KW-0862">Zinc</keyword>
<dbReference type="GO" id="GO:0008270">
    <property type="term" value="F:zinc ion binding"/>
    <property type="evidence" value="ECO:0007669"/>
    <property type="project" value="UniProtKB-KW"/>
</dbReference>
<evidence type="ECO:0000259" key="11">
    <source>
        <dbReference type="PROSITE" id="PS50145"/>
    </source>
</evidence>
<feature type="zinc finger region" description="TRAF-type" evidence="7">
    <location>
        <begin position="132"/>
        <end position="177"/>
    </location>
</feature>
<keyword evidence="13" id="KW-1185">Reference proteome</keyword>
<dbReference type="InterPro" id="IPR008974">
    <property type="entry name" value="TRAF-like"/>
</dbReference>
<dbReference type="PIRSF" id="PIRSF015614">
    <property type="entry name" value="TRAF"/>
    <property type="match status" value="1"/>
</dbReference>
<evidence type="ECO:0000256" key="3">
    <source>
        <dbReference type="ARBA" id="ARBA00022723"/>
    </source>
</evidence>
<dbReference type="FunFam" id="3.30.40.10:FF:000179">
    <property type="entry name" value="TNF receptor-associated factor"/>
    <property type="match status" value="1"/>
</dbReference>
<dbReference type="PANTHER" id="PTHR10131">
    <property type="entry name" value="TNF RECEPTOR ASSOCIATED FACTOR"/>
    <property type="match status" value="1"/>
</dbReference>
<dbReference type="SMART" id="SM00184">
    <property type="entry name" value="RING"/>
    <property type="match status" value="1"/>
</dbReference>
<gene>
    <name evidence="12" type="ORF">BSL78_14038</name>
</gene>
<dbReference type="InterPro" id="IPR001841">
    <property type="entry name" value="Znf_RING"/>
</dbReference>
<dbReference type="Gene3D" id="3.30.40.10">
    <property type="entry name" value="Zinc/RING finger domain, C3HC4 (zinc finger)"/>
    <property type="match status" value="3"/>
</dbReference>
<feature type="domain" description="RING-type" evidence="9">
    <location>
        <begin position="47"/>
        <end position="87"/>
    </location>
</feature>
<evidence type="ECO:0000313" key="13">
    <source>
        <dbReference type="Proteomes" id="UP000230750"/>
    </source>
</evidence>
<dbReference type="Pfam" id="PF21355">
    <property type="entry name" value="TRAF-mep_MATH"/>
    <property type="match status" value="1"/>
</dbReference>
<feature type="zinc finger region" description="TRAF-type" evidence="7">
    <location>
        <begin position="185"/>
        <end position="243"/>
    </location>
</feature>
<keyword evidence="5 7" id="KW-0863">Zinc-finger</keyword>
<comment type="subcellular location">
    <subcellularLocation>
        <location evidence="1">Cytoplasm</location>
    </subcellularLocation>
</comment>
<evidence type="ECO:0000313" key="12">
    <source>
        <dbReference type="EMBL" id="PIK49102.1"/>
    </source>
</evidence>
<evidence type="ECO:0000259" key="9">
    <source>
        <dbReference type="PROSITE" id="PS50089"/>
    </source>
</evidence>
<feature type="region of interest" description="Disordered" evidence="8">
    <location>
        <begin position="1"/>
        <end position="23"/>
    </location>
</feature>
<evidence type="ECO:0000256" key="2">
    <source>
        <dbReference type="ARBA" id="ARBA00022490"/>
    </source>
</evidence>
<evidence type="ECO:0000256" key="8">
    <source>
        <dbReference type="SAM" id="MobiDB-lite"/>
    </source>
</evidence>
<dbReference type="Gene3D" id="2.60.210.10">
    <property type="entry name" value="Apoptosis, Tumor Necrosis Factor Receptor Associated Protein 2, Chain A"/>
    <property type="match status" value="1"/>
</dbReference>
<dbReference type="PROSITE" id="PS50144">
    <property type="entry name" value="MATH"/>
    <property type="match status" value="1"/>
</dbReference>
<dbReference type="Pfam" id="PF02176">
    <property type="entry name" value="zf-TRAF"/>
    <property type="match status" value="1"/>
</dbReference>
<reference evidence="12 13" key="1">
    <citation type="journal article" date="2017" name="PLoS Biol.">
        <title>The sea cucumber genome provides insights into morphological evolution and visceral regeneration.</title>
        <authorList>
            <person name="Zhang X."/>
            <person name="Sun L."/>
            <person name="Yuan J."/>
            <person name="Sun Y."/>
            <person name="Gao Y."/>
            <person name="Zhang L."/>
            <person name="Li S."/>
            <person name="Dai H."/>
            <person name="Hamel J.F."/>
            <person name="Liu C."/>
            <person name="Yu Y."/>
            <person name="Liu S."/>
            <person name="Lin W."/>
            <person name="Guo K."/>
            <person name="Jin S."/>
            <person name="Xu P."/>
            <person name="Storey K.B."/>
            <person name="Huan P."/>
            <person name="Zhang T."/>
            <person name="Zhou Y."/>
            <person name="Zhang J."/>
            <person name="Lin C."/>
            <person name="Li X."/>
            <person name="Xing L."/>
            <person name="Huo D."/>
            <person name="Sun M."/>
            <person name="Wang L."/>
            <person name="Mercier A."/>
            <person name="Li F."/>
            <person name="Yang H."/>
            <person name="Xiang J."/>
        </authorList>
    </citation>
    <scope>NUCLEOTIDE SEQUENCE [LARGE SCALE GENOMIC DNA]</scope>
    <source>
        <strain evidence="12">Shaxun</strain>
        <tissue evidence="12">Muscle</tissue>
    </source>
</reference>
<keyword evidence="2" id="KW-0963">Cytoplasm</keyword>
<accession>A0A2G8KM62</accession>
<dbReference type="OrthoDB" id="10051587at2759"/>
<dbReference type="EMBL" id="MRZV01000481">
    <property type="protein sequence ID" value="PIK49102.1"/>
    <property type="molecule type" value="Genomic_DNA"/>
</dbReference>
<dbReference type="GO" id="GO:0005737">
    <property type="term" value="C:cytoplasm"/>
    <property type="evidence" value="ECO:0007669"/>
    <property type="project" value="UniProtKB-SubCell"/>
</dbReference>
<keyword evidence="3 7" id="KW-0479">Metal-binding</keyword>
<dbReference type="PROSITE" id="PS00518">
    <property type="entry name" value="ZF_RING_1"/>
    <property type="match status" value="1"/>
</dbReference>
<evidence type="ECO:0000256" key="4">
    <source>
        <dbReference type="ARBA" id="ARBA00022737"/>
    </source>
</evidence>
<dbReference type="PANTHER" id="PTHR10131:SF152">
    <property type="entry name" value="TNF RECEPTOR-ASSOCIATED FACTOR 6"/>
    <property type="match status" value="1"/>
</dbReference>